<keyword evidence="1" id="KW-0812">Transmembrane</keyword>
<keyword evidence="3" id="KW-1185">Reference proteome</keyword>
<evidence type="ECO:0000313" key="3">
    <source>
        <dbReference type="Proteomes" id="UP000616114"/>
    </source>
</evidence>
<keyword evidence="1" id="KW-1133">Transmembrane helix</keyword>
<dbReference type="AlphaFoldDB" id="A0A8J2TUR1"/>
<dbReference type="EMBL" id="BMFY01000001">
    <property type="protein sequence ID" value="GGA01796.1"/>
    <property type="molecule type" value="Genomic_DNA"/>
</dbReference>
<evidence type="ECO:0000256" key="1">
    <source>
        <dbReference type="SAM" id="Phobius"/>
    </source>
</evidence>
<reference evidence="2" key="2">
    <citation type="submission" date="2020-09" db="EMBL/GenBank/DDBJ databases">
        <authorList>
            <person name="Sun Q."/>
            <person name="Zhou Y."/>
        </authorList>
    </citation>
    <scope>NUCLEOTIDE SEQUENCE</scope>
    <source>
        <strain evidence="2">CGMCC 1.12785</strain>
    </source>
</reference>
<feature type="transmembrane region" description="Helical" evidence="1">
    <location>
        <begin position="80"/>
        <end position="101"/>
    </location>
</feature>
<protein>
    <submittedName>
        <fullName evidence="2">Uncharacterized protein</fullName>
    </submittedName>
</protein>
<organism evidence="2 3">
    <name type="scientific">Sediminivirga luteola</name>
    <dbReference type="NCBI Taxonomy" id="1774748"/>
    <lineage>
        <taxon>Bacteria</taxon>
        <taxon>Bacillati</taxon>
        <taxon>Actinomycetota</taxon>
        <taxon>Actinomycetes</taxon>
        <taxon>Micrococcales</taxon>
        <taxon>Brevibacteriaceae</taxon>
        <taxon>Sediminivirga</taxon>
    </lineage>
</organism>
<dbReference type="Proteomes" id="UP000616114">
    <property type="component" value="Unassembled WGS sequence"/>
</dbReference>
<proteinExistence type="predicted"/>
<keyword evidence="1" id="KW-0472">Membrane</keyword>
<evidence type="ECO:0000313" key="2">
    <source>
        <dbReference type="EMBL" id="GGA01796.1"/>
    </source>
</evidence>
<sequence>MSSAGIRYHEGTRYQRAQAARQVLTADGILCAAAASMLAAAPAALPVLGLRRRSRWPLVAALGATAGLCMTGASRRRPPAALMTAAAVVNLGWVVACTSTLHRGTGIGKAAMVVTATFDATAATLQWILRPDDDRLLFEHLPEDLLAKAVTS</sequence>
<reference evidence="2" key="1">
    <citation type="journal article" date="2014" name="Int. J. Syst. Evol. Microbiol.">
        <title>Complete genome sequence of Corynebacterium casei LMG S-19264T (=DSM 44701T), isolated from a smear-ripened cheese.</title>
        <authorList>
            <consortium name="US DOE Joint Genome Institute (JGI-PGF)"/>
            <person name="Walter F."/>
            <person name="Albersmeier A."/>
            <person name="Kalinowski J."/>
            <person name="Ruckert C."/>
        </authorList>
    </citation>
    <scope>NUCLEOTIDE SEQUENCE</scope>
    <source>
        <strain evidence="2">CGMCC 1.12785</strain>
    </source>
</reference>
<comment type="caution">
    <text evidence="2">The sequence shown here is derived from an EMBL/GenBank/DDBJ whole genome shotgun (WGS) entry which is preliminary data.</text>
</comment>
<name>A0A8J2TUR1_9MICO</name>
<accession>A0A8J2TUR1</accession>
<gene>
    <name evidence="2" type="ORF">GCM10011333_00330</name>
</gene>
<feature type="transmembrane region" description="Helical" evidence="1">
    <location>
        <begin position="23"/>
        <end position="44"/>
    </location>
</feature>